<dbReference type="Proteomes" id="UP000663760">
    <property type="component" value="Chromosome 14"/>
</dbReference>
<keyword evidence="2" id="KW-1185">Reference proteome</keyword>
<evidence type="ECO:0000313" key="1">
    <source>
        <dbReference type="EMBL" id="CAA7407837.1"/>
    </source>
</evidence>
<evidence type="ECO:0000313" key="2">
    <source>
        <dbReference type="Proteomes" id="UP000663760"/>
    </source>
</evidence>
<sequence length="101" mass="10244">MARDFRIVSSAENGAHLLSSFPGFVKLQRTEKVTYYGNGGGGDTAAAGVDADEKHDRACDTKVDPNVVSHCCLCGCSADRYGDFDRGGCGGCGGCGGGCGG</sequence>
<dbReference type="AlphaFoldDB" id="A0A7I8LCT5"/>
<name>A0A7I8LCT5_SPIIN</name>
<accession>A0A7I8LCT5</accession>
<gene>
    <name evidence="1" type="ORF">SI8410_14018515</name>
</gene>
<organism evidence="1 2">
    <name type="scientific">Spirodela intermedia</name>
    <name type="common">Intermediate duckweed</name>
    <dbReference type="NCBI Taxonomy" id="51605"/>
    <lineage>
        <taxon>Eukaryota</taxon>
        <taxon>Viridiplantae</taxon>
        <taxon>Streptophyta</taxon>
        <taxon>Embryophyta</taxon>
        <taxon>Tracheophyta</taxon>
        <taxon>Spermatophyta</taxon>
        <taxon>Magnoliopsida</taxon>
        <taxon>Liliopsida</taxon>
        <taxon>Araceae</taxon>
        <taxon>Lemnoideae</taxon>
        <taxon>Spirodela</taxon>
    </lineage>
</organism>
<reference evidence="1" key="1">
    <citation type="submission" date="2020-02" db="EMBL/GenBank/DDBJ databases">
        <authorList>
            <person name="Scholz U."/>
            <person name="Mascher M."/>
            <person name="Fiebig A."/>
        </authorList>
    </citation>
    <scope>NUCLEOTIDE SEQUENCE</scope>
</reference>
<proteinExistence type="predicted"/>
<protein>
    <submittedName>
        <fullName evidence="1">Uncharacterized protein</fullName>
    </submittedName>
</protein>
<dbReference type="EMBL" id="LR746277">
    <property type="protein sequence ID" value="CAA7407837.1"/>
    <property type="molecule type" value="Genomic_DNA"/>
</dbReference>